<evidence type="ECO:0000259" key="1">
    <source>
        <dbReference type="Pfam" id="PF12234"/>
    </source>
</evidence>
<gene>
    <name evidence="2" type="ORF">PXEA_LOCUS31666</name>
</gene>
<feature type="domain" description="RAVE complex protein Rav1 C-terminal" evidence="1">
    <location>
        <begin position="2"/>
        <end position="47"/>
    </location>
</feature>
<dbReference type="InterPro" id="IPR052208">
    <property type="entry name" value="DmX-like/RAVE_component"/>
</dbReference>
<dbReference type="Proteomes" id="UP000784294">
    <property type="component" value="Unassembled WGS sequence"/>
</dbReference>
<reference evidence="2" key="1">
    <citation type="submission" date="2018-11" db="EMBL/GenBank/DDBJ databases">
        <authorList>
            <consortium name="Pathogen Informatics"/>
        </authorList>
    </citation>
    <scope>NUCLEOTIDE SEQUENCE</scope>
</reference>
<organism evidence="2 3">
    <name type="scientific">Protopolystoma xenopodis</name>
    <dbReference type="NCBI Taxonomy" id="117903"/>
    <lineage>
        <taxon>Eukaryota</taxon>
        <taxon>Metazoa</taxon>
        <taxon>Spiralia</taxon>
        <taxon>Lophotrochozoa</taxon>
        <taxon>Platyhelminthes</taxon>
        <taxon>Monogenea</taxon>
        <taxon>Polyopisthocotylea</taxon>
        <taxon>Polystomatidea</taxon>
        <taxon>Polystomatidae</taxon>
        <taxon>Protopolystoma</taxon>
    </lineage>
</organism>
<dbReference type="PANTHER" id="PTHR13950:SF9">
    <property type="entry name" value="RABCONNECTIN-3A"/>
    <property type="match status" value="1"/>
</dbReference>
<name>A0A3S5AJ62_9PLAT</name>
<dbReference type="EMBL" id="CAAALY010257274">
    <property type="protein sequence ID" value="VEL38226.1"/>
    <property type="molecule type" value="Genomic_DNA"/>
</dbReference>
<dbReference type="GO" id="GO:0007035">
    <property type="term" value="P:vacuolar acidification"/>
    <property type="evidence" value="ECO:0007669"/>
    <property type="project" value="TreeGrafter"/>
</dbReference>
<dbReference type="AlphaFoldDB" id="A0A3S5AJ62"/>
<evidence type="ECO:0000313" key="2">
    <source>
        <dbReference type="EMBL" id="VEL38226.1"/>
    </source>
</evidence>
<protein>
    <recommendedName>
        <fullName evidence="1">RAVE complex protein Rav1 C-terminal domain-containing protein</fullName>
    </recommendedName>
</protein>
<comment type="caution">
    <text evidence="2">The sequence shown here is derived from an EMBL/GenBank/DDBJ whole genome shotgun (WGS) entry which is preliminary data.</text>
</comment>
<sequence>MNAFRLLSQHKFCQSASLFLLSGCLDDAIRVCLDVLKDLQLALIITRFALL</sequence>
<dbReference type="Pfam" id="PF12234">
    <property type="entry name" value="Rav1p_C"/>
    <property type="match status" value="1"/>
</dbReference>
<dbReference type="PROSITE" id="PS51257">
    <property type="entry name" value="PROKAR_LIPOPROTEIN"/>
    <property type="match status" value="1"/>
</dbReference>
<dbReference type="InterPro" id="IPR022033">
    <property type="entry name" value="Rav1p_C"/>
</dbReference>
<dbReference type="PANTHER" id="PTHR13950">
    <property type="entry name" value="RABCONNECTIN-RELATED"/>
    <property type="match status" value="1"/>
</dbReference>
<evidence type="ECO:0000313" key="3">
    <source>
        <dbReference type="Proteomes" id="UP000784294"/>
    </source>
</evidence>
<dbReference type="GO" id="GO:0043291">
    <property type="term" value="C:RAVE complex"/>
    <property type="evidence" value="ECO:0007669"/>
    <property type="project" value="TreeGrafter"/>
</dbReference>
<accession>A0A3S5AJ62</accession>
<proteinExistence type="predicted"/>
<keyword evidence="3" id="KW-1185">Reference proteome</keyword>
<dbReference type="OrthoDB" id="6279537at2759"/>